<reference evidence="10 11" key="1">
    <citation type="submission" date="2019-05" db="EMBL/GenBank/DDBJ databases">
        <title>Algicella ahnfeltiae gen. nov., sp. nov., a novel marine bacterium of the family Flavobacteriaceae isolated from a red alga.</title>
        <authorList>
            <person name="Nedashkovskaya O.I."/>
            <person name="Kukhlevskiy A.D."/>
            <person name="Kim S.-G."/>
            <person name="Zhukova N.V."/>
            <person name="Mikhailov V.V."/>
        </authorList>
    </citation>
    <scope>NUCLEOTIDE SEQUENCE [LARGE SCALE GENOMIC DNA]</scope>
    <source>
        <strain evidence="10 11">10Alg115</strain>
    </source>
</reference>
<evidence type="ECO:0000259" key="8">
    <source>
        <dbReference type="Pfam" id="PF03460"/>
    </source>
</evidence>
<keyword evidence="6" id="KW-0411">Iron-sulfur</keyword>
<dbReference type="PRINTS" id="PR00397">
    <property type="entry name" value="SIROHAEM"/>
</dbReference>
<dbReference type="KEGG" id="fbe:FF125_19160"/>
<dbReference type="EMBL" id="CP040749">
    <property type="protein sequence ID" value="QCX40459.1"/>
    <property type="molecule type" value="Genomic_DNA"/>
</dbReference>
<dbReference type="InterPro" id="IPR006067">
    <property type="entry name" value="NO2/SO3_Rdtase_4Fe4S_dom"/>
</dbReference>
<evidence type="ECO:0000259" key="9">
    <source>
        <dbReference type="Pfam" id="PF05168"/>
    </source>
</evidence>
<dbReference type="InterPro" id="IPR045854">
    <property type="entry name" value="NO2/SO3_Rdtase_4Fe4S_sf"/>
</dbReference>
<organism evidence="10 11">
    <name type="scientific">Aureibaculum algae</name>
    <dbReference type="NCBI Taxonomy" id="2584122"/>
    <lineage>
        <taxon>Bacteria</taxon>
        <taxon>Pseudomonadati</taxon>
        <taxon>Bacteroidota</taxon>
        <taxon>Flavobacteriia</taxon>
        <taxon>Flavobacteriales</taxon>
        <taxon>Flavobacteriaceae</taxon>
        <taxon>Aureibaculum</taxon>
    </lineage>
</organism>
<keyword evidence="3" id="KW-0479">Metal-binding</keyword>
<dbReference type="Gene3D" id="3.90.480.10">
    <property type="entry name" value="Sulfite Reductase Hemoprotein,Domain 2"/>
    <property type="match status" value="1"/>
</dbReference>
<feature type="domain" description="Nitrite/Sulfite reductase ferredoxin-like" evidence="8">
    <location>
        <begin position="47"/>
        <end position="113"/>
    </location>
</feature>
<evidence type="ECO:0000256" key="5">
    <source>
        <dbReference type="ARBA" id="ARBA00023004"/>
    </source>
</evidence>
<evidence type="ECO:0000313" key="11">
    <source>
        <dbReference type="Proteomes" id="UP000306229"/>
    </source>
</evidence>
<keyword evidence="4" id="KW-0560">Oxidoreductase</keyword>
<evidence type="ECO:0000256" key="6">
    <source>
        <dbReference type="ARBA" id="ARBA00023014"/>
    </source>
</evidence>
<feature type="domain" description="Nitrite/Sulfite reductase ferredoxin-like" evidence="8">
    <location>
        <begin position="319"/>
        <end position="384"/>
    </location>
</feature>
<evidence type="ECO:0000259" key="7">
    <source>
        <dbReference type="Pfam" id="PF01077"/>
    </source>
</evidence>
<sequence length="700" mass="78849">MQSFRTELENPVVEKDIIELANKIELFHNGKIDEEKFRSLRLARGVYGQRQAGVQMIRIKIPFGKLKSNQLRRISAVSDEYSRGRLHITTRQDIQIHYVDLDRTPELWAELEKDEVTVREACGNVVRNVTASETAGIDINEPFDVSPYADAIYKFFLRNPICQEMGRKFKVSFSSTDEDTGLSYLHDIGYIAKIKNGVRGFKVVVAGGLGSQPRHADVLYDFVASDKIIPIMEGVLRVFDRYGERKSRAKARMKFLLKDIGLDAFKELIAQEQKAIEFKSIAIDADRYVASKPVSVEAPEVEIKDQDAFNLWKSTNLIRQKQEGYVAIGIKVLLGDFYTDKARLLADLVDTYAAGEIRLTLRQNIVIPFVKEDLVPFFYQELEKLGFVEAGYNKAIDITACPGTDTCNLGIASSTGIAVELERMLKAEYPQYLKNEDLVIKISGCMNACGQHNMANIGFQGMTVRTPDKLIAPALQVLLGGGNLGNGNGAFADKVVKVPSKRGPEALRRILNDFEANANGKQFVDYYKEKGEKYFYDFLNDLQDVDNLVQSDFIDWGEEEKYLKEIGIGECAGVVIDLIATLFLESEEKIENAEEAFDNQVYSSAIYHAYSSLVNSAKAMLLAENKKTNTHAGIIAQFDEFFVESDRIVLGTSFSDLIYQINKFPPTKDFATKYIENSNQFLNKVRAYREAQKQLEAKAV</sequence>
<proteinExistence type="predicted"/>
<dbReference type="AlphaFoldDB" id="A0A5B7TUC3"/>
<dbReference type="InterPro" id="IPR006066">
    <property type="entry name" value="NO2/SO3_Rdtase_FeS/sirohaem_BS"/>
</dbReference>
<dbReference type="InterPro" id="IPR051329">
    <property type="entry name" value="NIR_SIR_4Fe-4S"/>
</dbReference>
<accession>A0A5B7TUC3</accession>
<protein>
    <submittedName>
        <fullName evidence="10">HEPN domain-containing protein</fullName>
    </submittedName>
</protein>
<dbReference type="PANTHER" id="PTHR32439:SF9">
    <property type="entry name" value="BLR3264 PROTEIN"/>
    <property type="match status" value="1"/>
</dbReference>
<feature type="domain" description="Nitrite/sulphite reductase 4Fe-4S" evidence="7">
    <location>
        <begin position="122"/>
        <end position="272"/>
    </location>
</feature>
<dbReference type="Proteomes" id="UP000306229">
    <property type="component" value="Chromosome"/>
</dbReference>
<dbReference type="RefSeq" id="WP_138951495.1">
    <property type="nucleotide sequence ID" value="NZ_CP040749.1"/>
</dbReference>
<dbReference type="GO" id="GO:0051539">
    <property type="term" value="F:4 iron, 4 sulfur cluster binding"/>
    <property type="evidence" value="ECO:0007669"/>
    <property type="project" value="UniProtKB-KW"/>
</dbReference>
<feature type="domain" description="HEPN" evidence="9">
    <location>
        <begin position="583"/>
        <end position="643"/>
    </location>
</feature>
<evidence type="ECO:0000256" key="3">
    <source>
        <dbReference type="ARBA" id="ARBA00022723"/>
    </source>
</evidence>
<feature type="domain" description="Nitrite/sulphite reductase 4Fe-4S" evidence="7">
    <location>
        <begin position="393"/>
        <end position="520"/>
    </location>
</feature>
<name>A0A5B7TUC3_9FLAO</name>
<dbReference type="Gene3D" id="1.20.120.330">
    <property type="entry name" value="Nucleotidyltransferases domain 2"/>
    <property type="match status" value="1"/>
</dbReference>
<keyword evidence="11" id="KW-1185">Reference proteome</keyword>
<keyword evidence="5" id="KW-0408">Iron</keyword>
<dbReference type="Pfam" id="PF01077">
    <property type="entry name" value="NIR_SIR"/>
    <property type="match status" value="2"/>
</dbReference>
<dbReference type="Pfam" id="PF05168">
    <property type="entry name" value="HEPN"/>
    <property type="match status" value="1"/>
</dbReference>
<gene>
    <name evidence="10" type="ORF">FF125_19160</name>
</gene>
<dbReference type="Pfam" id="PF03460">
    <property type="entry name" value="NIR_SIR_ferr"/>
    <property type="match status" value="2"/>
</dbReference>
<evidence type="ECO:0000256" key="2">
    <source>
        <dbReference type="ARBA" id="ARBA00022617"/>
    </source>
</evidence>
<dbReference type="InterPro" id="IPR036136">
    <property type="entry name" value="Nit/Sulf_reduc_fer-like_dom_sf"/>
</dbReference>
<keyword evidence="1" id="KW-0004">4Fe-4S</keyword>
<evidence type="ECO:0000313" key="10">
    <source>
        <dbReference type="EMBL" id="QCX40459.1"/>
    </source>
</evidence>
<dbReference type="GO" id="GO:0046872">
    <property type="term" value="F:metal ion binding"/>
    <property type="evidence" value="ECO:0007669"/>
    <property type="project" value="UniProtKB-KW"/>
</dbReference>
<dbReference type="PANTHER" id="PTHR32439">
    <property type="entry name" value="FERREDOXIN--NITRITE REDUCTASE, CHLOROPLASTIC"/>
    <property type="match status" value="1"/>
</dbReference>
<keyword evidence="2" id="KW-0349">Heme</keyword>
<evidence type="ECO:0000256" key="1">
    <source>
        <dbReference type="ARBA" id="ARBA00022485"/>
    </source>
</evidence>
<dbReference type="InterPro" id="IPR005117">
    <property type="entry name" value="NiRdtase/SiRdtase_haem-b_fer"/>
</dbReference>
<dbReference type="Gene3D" id="3.30.413.10">
    <property type="entry name" value="Sulfite Reductase Hemoprotein, domain 1"/>
    <property type="match status" value="2"/>
</dbReference>
<dbReference type="InterPro" id="IPR007842">
    <property type="entry name" value="HEPN_dom"/>
</dbReference>
<dbReference type="SUPFAM" id="SSF55124">
    <property type="entry name" value="Nitrite/Sulfite reductase N-terminal domain-like"/>
    <property type="match status" value="2"/>
</dbReference>
<evidence type="ECO:0000256" key="4">
    <source>
        <dbReference type="ARBA" id="ARBA00023002"/>
    </source>
</evidence>
<dbReference type="GO" id="GO:0016491">
    <property type="term" value="F:oxidoreductase activity"/>
    <property type="evidence" value="ECO:0007669"/>
    <property type="project" value="UniProtKB-KW"/>
</dbReference>
<dbReference type="OrthoDB" id="9803707at2"/>
<dbReference type="GO" id="GO:0020037">
    <property type="term" value="F:heme binding"/>
    <property type="evidence" value="ECO:0007669"/>
    <property type="project" value="InterPro"/>
</dbReference>
<dbReference type="SUPFAM" id="SSF56014">
    <property type="entry name" value="Nitrite and sulphite reductase 4Fe-4S domain-like"/>
    <property type="match status" value="2"/>
</dbReference>